<dbReference type="GO" id="GO:0030246">
    <property type="term" value="F:carbohydrate binding"/>
    <property type="evidence" value="ECO:0000318"/>
    <property type="project" value="GO_Central"/>
</dbReference>
<feature type="compositionally biased region" description="Low complexity" evidence="2">
    <location>
        <begin position="166"/>
        <end position="192"/>
    </location>
</feature>
<evidence type="ECO:0000259" key="4">
    <source>
        <dbReference type="PROSITE" id="PS50041"/>
    </source>
</evidence>
<dbReference type="InterPro" id="IPR016186">
    <property type="entry name" value="C-type_lectin-like/link_sf"/>
</dbReference>
<feature type="region of interest" description="Disordered" evidence="2">
    <location>
        <begin position="161"/>
        <end position="192"/>
    </location>
</feature>
<evidence type="ECO:0000256" key="1">
    <source>
        <dbReference type="ARBA" id="ARBA00023157"/>
    </source>
</evidence>
<dbReference type="GO" id="GO:0009897">
    <property type="term" value="C:external side of plasma membrane"/>
    <property type="evidence" value="ECO:0000318"/>
    <property type="project" value="GO_Central"/>
</dbReference>
<protein>
    <recommendedName>
        <fullName evidence="4">C-type lectin domain-containing protein</fullName>
    </recommendedName>
</protein>
<dbReference type="InParanoid" id="E9H198"/>
<dbReference type="Pfam" id="PF00059">
    <property type="entry name" value="Lectin_C"/>
    <property type="match status" value="1"/>
</dbReference>
<keyword evidence="1" id="KW-1015">Disulfide bond</keyword>
<dbReference type="EMBL" id="GL732583">
    <property type="protein sequence ID" value="EFX74454.1"/>
    <property type="molecule type" value="Genomic_DNA"/>
</dbReference>
<dbReference type="KEGG" id="dpx:DAPPUDRAFT_324383"/>
<evidence type="ECO:0000313" key="6">
    <source>
        <dbReference type="Proteomes" id="UP000000305"/>
    </source>
</evidence>
<dbReference type="PANTHER" id="PTHR45784">
    <property type="entry name" value="C-TYPE LECTIN DOMAIN FAMILY 20 MEMBER A-RELATED"/>
    <property type="match status" value="1"/>
</dbReference>
<feature type="region of interest" description="Disordered" evidence="2">
    <location>
        <begin position="80"/>
        <end position="99"/>
    </location>
</feature>
<dbReference type="SUPFAM" id="SSF56436">
    <property type="entry name" value="C-type lectin-like"/>
    <property type="match status" value="1"/>
</dbReference>
<evidence type="ECO:0000256" key="3">
    <source>
        <dbReference type="SAM" id="SignalP"/>
    </source>
</evidence>
<dbReference type="CDD" id="cd00037">
    <property type="entry name" value="CLECT"/>
    <property type="match status" value="1"/>
</dbReference>
<dbReference type="GO" id="GO:0038187">
    <property type="term" value="F:pattern recognition receptor activity"/>
    <property type="evidence" value="ECO:0000318"/>
    <property type="project" value="GO_Central"/>
</dbReference>
<evidence type="ECO:0000256" key="2">
    <source>
        <dbReference type="SAM" id="MobiDB-lite"/>
    </source>
</evidence>
<evidence type="ECO:0000313" key="5">
    <source>
        <dbReference type="EMBL" id="EFX74454.1"/>
    </source>
</evidence>
<dbReference type="Gene3D" id="3.10.100.10">
    <property type="entry name" value="Mannose-Binding Protein A, subunit A"/>
    <property type="match status" value="1"/>
</dbReference>
<dbReference type="GO" id="GO:0006955">
    <property type="term" value="P:immune response"/>
    <property type="evidence" value="ECO:0000318"/>
    <property type="project" value="GO_Central"/>
</dbReference>
<dbReference type="PROSITE" id="PS00615">
    <property type="entry name" value="C_TYPE_LECTIN_1"/>
    <property type="match status" value="1"/>
</dbReference>
<dbReference type="InterPro" id="IPR018378">
    <property type="entry name" value="C-type_lectin_CS"/>
</dbReference>
<gene>
    <name evidence="5" type="ORF">DAPPUDRAFT_324383</name>
</gene>
<dbReference type="PROSITE" id="PS50041">
    <property type="entry name" value="C_TYPE_LECTIN_2"/>
    <property type="match status" value="1"/>
</dbReference>
<dbReference type="Proteomes" id="UP000000305">
    <property type="component" value="Unassembled WGS sequence"/>
</dbReference>
<feature type="chain" id="PRO_5003240734" description="C-type lectin domain-containing protein" evidence="3">
    <location>
        <begin position="25"/>
        <end position="336"/>
    </location>
</feature>
<dbReference type="HOGENOM" id="CLU_827073_0_0_1"/>
<dbReference type="AlphaFoldDB" id="E9H198"/>
<feature type="domain" description="C-type lectin" evidence="4">
    <location>
        <begin position="207"/>
        <end position="336"/>
    </location>
</feature>
<dbReference type="OrthoDB" id="7357196at2759"/>
<name>E9H198_DAPPU</name>
<keyword evidence="6" id="KW-1185">Reference proteome</keyword>
<proteinExistence type="predicted"/>
<keyword evidence="3" id="KW-0732">Signal</keyword>
<dbReference type="InterPro" id="IPR016187">
    <property type="entry name" value="CTDL_fold"/>
</dbReference>
<sequence>MQSCILFSALVGACLVLVPGNAKAENEQIQFLLPPINPGDAPQPVAAVDESNEEDKKLLLPLLALKPLVIASGLLAGNKLQKKKPSTPRPNNSVPPAENTVLVSIGDETDDQKEDTLEEEARKLLLPLLTLKPLLFASILAGSKLPASSIPKPGIGFTITKHESATSPPVTTTPASTTTTTTQKPPSNTTTTPPIDNTCLSLNGFPCYRLPSGCVCLVSTQKPWIDAYNYCAANGRKLISIPNVARQLEISTYLPSVIGKDKVDIFSYIGFWTSGIYALTAYTWASIPQYFTYTNWIVGNPDITNLPRATCIRAAPAENYQWDDIDCGQFLPFICE</sequence>
<reference evidence="5 6" key="1">
    <citation type="journal article" date="2011" name="Science">
        <title>The ecoresponsive genome of Daphnia pulex.</title>
        <authorList>
            <person name="Colbourne J.K."/>
            <person name="Pfrender M.E."/>
            <person name="Gilbert D."/>
            <person name="Thomas W.K."/>
            <person name="Tucker A."/>
            <person name="Oakley T.H."/>
            <person name="Tokishita S."/>
            <person name="Aerts A."/>
            <person name="Arnold G.J."/>
            <person name="Basu M.K."/>
            <person name="Bauer D.J."/>
            <person name="Caceres C.E."/>
            <person name="Carmel L."/>
            <person name="Casola C."/>
            <person name="Choi J.H."/>
            <person name="Detter J.C."/>
            <person name="Dong Q."/>
            <person name="Dusheyko S."/>
            <person name="Eads B.D."/>
            <person name="Frohlich T."/>
            <person name="Geiler-Samerotte K.A."/>
            <person name="Gerlach D."/>
            <person name="Hatcher P."/>
            <person name="Jogdeo S."/>
            <person name="Krijgsveld J."/>
            <person name="Kriventseva E.V."/>
            <person name="Kultz D."/>
            <person name="Laforsch C."/>
            <person name="Lindquist E."/>
            <person name="Lopez J."/>
            <person name="Manak J.R."/>
            <person name="Muller J."/>
            <person name="Pangilinan J."/>
            <person name="Patwardhan R.P."/>
            <person name="Pitluck S."/>
            <person name="Pritham E.J."/>
            <person name="Rechtsteiner A."/>
            <person name="Rho M."/>
            <person name="Rogozin I.B."/>
            <person name="Sakarya O."/>
            <person name="Salamov A."/>
            <person name="Schaack S."/>
            <person name="Shapiro H."/>
            <person name="Shiga Y."/>
            <person name="Skalitzky C."/>
            <person name="Smith Z."/>
            <person name="Souvorov A."/>
            <person name="Sung W."/>
            <person name="Tang Z."/>
            <person name="Tsuchiya D."/>
            <person name="Tu H."/>
            <person name="Vos H."/>
            <person name="Wang M."/>
            <person name="Wolf Y.I."/>
            <person name="Yamagata H."/>
            <person name="Yamada T."/>
            <person name="Ye Y."/>
            <person name="Shaw J.R."/>
            <person name="Andrews J."/>
            <person name="Crease T.J."/>
            <person name="Tang H."/>
            <person name="Lucas S.M."/>
            <person name="Robertson H.M."/>
            <person name="Bork P."/>
            <person name="Koonin E.V."/>
            <person name="Zdobnov E.M."/>
            <person name="Grigoriev I.V."/>
            <person name="Lynch M."/>
            <person name="Boore J.L."/>
        </authorList>
    </citation>
    <scope>NUCLEOTIDE SEQUENCE [LARGE SCALE GENOMIC DNA]</scope>
</reference>
<dbReference type="PANTHER" id="PTHR45784:SF3">
    <property type="entry name" value="C-TYPE LECTIN DOMAIN FAMILY 4 MEMBER K-LIKE-RELATED"/>
    <property type="match status" value="1"/>
</dbReference>
<dbReference type="SMART" id="SM00034">
    <property type="entry name" value="CLECT"/>
    <property type="match status" value="1"/>
</dbReference>
<accession>E9H198</accession>
<feature type="signal peptide" evidence="3">
    <location>
        <begin position="1"/>
        <end position="24"/>
    </location>
</feature>
<dbReference type="InterPro" id="IPR001304">
    <property type="entry name" value="C-type_lectin-like"/>
</dbReference>
<organism evidence="5 6">
    <name type="scientific">Daphnia pulex</name>
    <name type="common">Water flea</name>
    <dbReference type="NCBI Taxonomy" id="6669"/>
    <lineage>
        <taxon>Eukaryota</taxon>
        <taxon>Metazoa</taxon>
        <taxon>Ecdysozoa</taxon>
        <taxon>Arthropoda</taxon>
        <taxon>Crustacea</taxon>
        <taxon>Branchiopoda</taxon>
        <taxon>Diplostraca</taxon>
        <taxon>Cladocera</taxon>
        <taxon>Anomopoda</taxon>
        <taxon>Daphniidae</taxon>
        <taxon>Daphnia</taxon>
    </lineage>
</organism>